<evidence type="ECO:0000313" key="2">
    <source>
        <dbReference type="EMBL" id="AVI49871.1"/>
    </source>
</evidence>
<dbReference type="InterPro" id="IPR011083">
    <property type="entry name" value="Phage_tail_collar_dom"/>
</dbReference>
<dbReference type="KEGG" id="aue:C5O00_01275"/>
<dbReference type="Proteomes" id="UP000238442">
    <property type="component" value="Chromosome"/>
</dbReference>
<dbReference type="Gene3D" id="3.90.1340.10">
    <property type="entry name" value="Phage tail collar domain"/>
    <property type="match status" value="1"/>
</dbReference>
<dbReference type="OrthoDB" id="9810174at2"/>
<reference evidence="2 3" key="1">
    <citation type="submission" date="2018-02" db="EMBL/GenBank/DDBJ databases">
        <title>Genomic analysis of the strain RR4-38 isolated from a seawater recirculating aquaculture system.</title>
        <authorList>
            <person name="Kim Y.-S."/>
            <person name="Jang Y.H."/>
            <person name="Kim K.-H."/>
        </authorList>
    </citation>
    <scope>NUCLEOTIDE SEQUENCE [LARGE SCALE GENOMIC DNA]</scope>
    <source>
        <strain evidence="2 3">RR4-38</strain>
    </source>
</reference>
<dbReference type="SUPFAM" id="SSF88874">
    <property type="entry name" value="Receptor-binding domain of short tail fibre protein gp12"/>
    <property type="match status" value="1"/>
</dbReference>
<name>A0A2S0HT52_9FLAO</name>
<gene>
    <name evidence="2" type="ORF">C5O00_01275</name>
</gene>
<proteinExistence type="predicted"/>
<evidence type="ECO:0000259" key="1">
    <source>
        <dbReference type="Pfam" id="PF07484"/>
    </source>
</evidence>
<dbReference type="RefSeq" id="WP_105214224.1">
    <property type="nucleotide sequence ID" value="NZ_CP027062.1"/>
</dbReference>
<sequence length="180" mass="18651">MEPFLGQLMCVGFGFAPTGWATCEGQLLQISSNSALFSLLGTTFGGDGRTTFGLPDLRGRVPIGRGQGPGLPNYTWGAEGGTYQNILNVNQLPPHDHPFLVSSANATQSAATAGSSIATPGVQSGRTFTPGYGFNSSTPNTVLNAASISNTGSASAVNNMQPYVGMYWIIALVGLFPSRS</sequence>
<keyword evidence="3" id="KW-1185">Reference proteome</keyword>
<dbReference type="EMBL" id="CP027062">
    <property type="protein sequence ID" value="AVI49871.1"/>
    <property type="molecule type" value="Genomic_DNA"/>
</dbReference>
<protein>
    <submittedName>
        <fullName evidence="2">Phage tail protein</fullName>
    </submittedName>
</protein>
<dbReference type="InterPro" id="IPR037053">
    <property type="entry name" value="Phage_tail_collar_dom_sf"/>
</dbReference>
<feature type="domain" description="Phage tail collar" evidence="1">
    <location>
        <begin position="6"/>
        <end position="62"/>
    </location>
</feature>
<dbReference type="AlphaFoldDB" id="A0A2S0HT52"/>
<accession>A0A2S0HT52</accession>
<organism evidence="2 3">
    <name type="scientific">Pukyongia salina</name>
    <dbReference type="NCBI Taxonomy" id="2094025"/>
    <lineage>
        <taxon>Bacteria</taxon>
        <taxon>Pseudomonadati</taxon>
        <taxon>Bacteroidota</taxon>
        <taxon>Flavobacteriia</taxon>
        <taxon>Flavobacteriales</taxon>
        <taxon>Flavobacteriaceae</taxon>
        <taxon>Pukyongia</taxon>
    </lineage>
</organism>
<evidence type="ECO:0000313" key="3">
    <source>
        <dbReference type="Proteomes" id="UP000238442"/>
    </source>
</evidence>
<dbReference type="Pfam" id="PF07484">
    <property type="entry name" value="Collar"/>
    <property type="match status" value="1"/>
</dbReference>